<comment type="caution">
    <text evidence="2">The sequence shown here is derived from an EMBL/GenBank/DDBJ whole genome shotgun (WGS) entry which is preliminary data.</text>
</comment>
<sequence length="60" mass="6768">MVKGCPKFPYKICSLKGRGFLLLRRAWVGWSFVVGGFVDGGFGFIGGIIKVYWVEQVIKR</sequence>
<feature type="transmembrane region" description="Helical" evidence="1">
    <location>
        <begin position="27"/>
        <end position="53"/>
    </location>
</feature>
<dbReference type="RefSeq" id="WP_250860425.1">
    <property type="nucleotide sequence ID" value="NZ_JAGSOJ010000003.1"/>
</dbReference>
<evidence type="ECO:0000313" key="2">
    <source>
        <dbReference type="EMBL" id="MCM1991318.1"/>
    </source>
</evidence>
<evidence type="ECO:0000256" key="1">
    <source>
        <dbReference type="SAM" id="Phobius"/>
    </source>
</evidence>
<evidence type="ECO:0008006" key="4">
    <source>
        <dbReference type="Google" id="ProtNLM"/>
    </source>
</evidence>
<keyword evidence="3" id="KW-1185">Reference proteome</keyword>
<dbReference type="EMBL" id="JAGSOJ010000003">
    <property type="protein sequence ID" value="MCM1991318.1"/>
    <property type="molecule type" value="Genomic_DNA"/>
</dbReference>
<proteinExistence type="predicted"/>
<reference evidence="2" key="1">
    <citation type="journal article" date="2021" name="mSystems">
        <title>Bacteria and Archaea Synergistically Convert Glycine Betaine to Biogenic Methane in the Formosa Cold Seep of the South China Sea.</title>
        <authorList>
            <person name="Li L."/>
            <person name="Zhang W."/>
            <person name="Zhang S."/>
            <person name="Song L."/>
            <person name="Sun Q."/>
            <person name="Zhang H."/>
            <person name="Xiang H."/>
            <person name="Dong X."/>
        </authorList>
    </citation>
    <scope>NUCLEOTIDE SEQUENCE</scope>
    <source>
        <strain evidence="2">ZWT</strain>
    </source>
</reference>
<name>A0A9J6P587_9CLOT</name>
<keyword evidence="1" id="KW-1133">Transmembrane helix</keyword>
<gene>
    <name evidence="2" type="ORF">KDK92_16410</name>
</gene>
<keyword evidence="1" id="KW-0472">Membrane</keyword>
<dbReference type="Proteomes" id="UP001056429">
    <property type="component" value="Unassembled WGS sequence"/>
</dbReference>
<organism evidence="2 3">
    <name type="scientific">Oceanirhabdus seepicola</name>
    <dbReference type="NCBI Taxonomy" id="2828781"/>
    <lineage>
        <taxon>Bacteria</taxon>
        <taxon>Bacillati</taxon>
        <taxon>Bacillota</taxon>
        <taxon>Clostridia</taxon>
        <taxon>Eubacteriales</taxon>
        <taxon>Clostridiaceae</taxon>
        <taxon>Oceanirhabdus</taxon>
    </lineage>
</organism>
<evidence type="ECO:0000313" key="3">
    <source>
        <dbReference type="Proteomes" id="UP001056429"/>
    </source>
</evidence>
<accession>A0A9J6P587</accession>
<reference evidence="2" key="2">
    <citation type="submission" date="2021-04" db="EMBL/GenBank/DDBJ databases">
        <authorList>
            <person name="Dong X."/>
        </authorList>
    </citation>
    <scope>NUCLEOTIDE SEQUENCE</scope>
    <source>
        <strain evidence="2">ZWT</strain>
    </source>
</reference>
<dbReference type="AlphaFoldDB" id="A0A9J6P587"/>
<keyword evidence="1" id="KW-0812">Transmembrane</keyword>
<protein>
    <recommendedName>
        <fullName evidence="4">Transmembrane protein</fullName>
    </recommendedName>
</protein>